<dbReference type="RefSeq" id="WP_252440545.1">
    <property type="nucleotide sequence ID" value="NZ_JAGSOV010000040.1"/>
</dbReference>
<keyword evidence="1" id="KW-1133">Transmembrane helix</keyword>
<dbReference type="InterPro" id="IPR035897">
    <property type="entry name" value="Toll_tir_struct_dom_sf"/>
</dbReference>
<feature type="transmembrane region" description="Helical" evidence="1">
    <location>
        <begin position="251"/>
        <end position="270"/>
    </location>
</feature>
<organism evidence="3 4">
    <name type="scientific">Pseudonocardia humida</name>
    <dbReference type="NCBI Taxonomy" id="2800819"/>
    <lineage>
        <taxon>Bacteria</taxon>
        <taxon>Bacillati</taxon>
        <taxon>Actinomycetota</taxon>
        <taxon>Actinomycetes</taxon>
        <taxon>Pseudonocardiales</taxon>
        <taxon>Pseudonocardiaceae</taxon>
        <taxon>Pseudonocardia</taxon>
    </lineage>
</organism>
<comment type="caution">
    <text evidence="3">The sequence shown here is derived from an EMBL/GenBank/DDBJ whole genome shotgun (WGS) entry which is preliminary data.</text>
</comment>
<reference evidence="3" key="1">
    <citation type="submission" date="2021-04" db="EMBL/GenBank/DDBJ databases">
        <title>Pseudonocardia sp. nov., isolated from sandy soil of mangrove forest.</title>
        <authorList>
            <person name="Zan Z."/>
            <person name="Huang R."/>
            <person name="Liu W."/>
        </authorList>
    </citation>
    <scope>NUCLEOTIDE SEQUENCE</scope>
    <source>
        <strain evidence="3">S2-4</strain>
    </source>
</reference>
<keyword evidence="1" id="KW-0472">Membrane</keyword>
<sequence>MIFVSFRDESAHSAGRLGHLLGERFGSKAVFLADSVVVSSDTAADTDSALRQCKVAIVVVDPTWTTAADAVIRQVGTLLERGIEILPVLVDGARPLRADDLPESMRRLARLQAVRLDHVTFRADAEQVAEWVDTAIRGERSPPSRRPRERRPAPPDRPVPLLRTLRRIVLWWIVFLFAINTGISLFRLVLGPDQPRLLGGTIALTVVQILLLGCCILVLRREIAAERLMIDRAGPAAKSSSAGRATSRGRVGLITGACIVVAMLIGWSVASAP</sequence>
<feature type="transmembrane region" description="Helical" evidence="1">
    <location>
        <begin position="196"/>
        <end position="219"/>
    </location>
</feature>
<evidence type="ECO:0000256" key="1">
    <source>
        <dbReference type="SAM" id="Phobius"/>
    </source>
</evidence>
<keyword evidence="4" id="KW-1185">Reference proteome</keyword>
<accession>A0ABT1A2N4</accession>
<dbReference type="InterPro" id="IPR000157">
    <property type="entry name" value="TIR_dom"/>
</dbReference>
<evidence type="ECO:0000259" key="2">
    <source>
        <dbReference type="Pfam" id="PF13676"/>
    </source>
</evidence>
<evidence type="ECO:0000313" key="4">
    <source>
        <dbReference type="Proteomes" id="UP001165283"/>
    </source>
</evidence>
<evidence type="ECO:0000313" key="3">
    <source>
        <dbReference type="EMBL" id="MCO1657134.1"/>
    </source>
</evidence>
<feature type="domain" description="TIR" evidence="2">
    <location>
        <begin position="2"/>
        <end position="118"/>
    </location>
</feature>
<proteinExistence type="predicted"/>
<keyword evidence="1" id="KW-0812">Transmembrane</keyword>
<dbReference type="Pfam" id="PF13676">
    <property type="entry name" value="TIR_2"/>
    <property type="match status" value="1"/>
</dbReference>
<dbReference type="Proteomes" id="UP001165283">
    <property type="component" value="Unassembled WGS sequence"/>
</dbReference>
<name>A0ABT1A2N4_9PSEU</name>
<dbReference type="Gene3D" id="3.40.50.10140">
    <property type="entry name" value="Toll/interleukin-1 receptor homology (TIR) domain"/>
    <property type="match status" value="1"/>
</dbReference>
<feature type="transmembrane region" description="Helical" evidence="1">
    <location>
        <begin position="169"/>
        <end position="190"/>
    </location>
</feature>
<gene>
    <name evidence="3" type="ORF">KDL28_18920</name>
</gene>
<dbReference type="EMBL" id="JAGSOV010000040">
    <property type="protein sequence ID" value="MCO1657134.1"/>
    <property type="molecule type" value="Genomic_DNA"/>
</dbReference>
<protein>
    <submittedName>
        <fullName evidence="3">TIR domain-containing protein</fullName>
    </submittedName>
</protein>